<evidence type="ECO:0000313" key="1">
    <source>
        <dbReference type="EMBL" id="KAH7069331.1"/>
    </source>
</evidence>
<accession>A0A8K0VRL4</accession>
<dbReference type="AlphaFoldDB" id="A0A8K0VRL4"/>
<protein>
    <submittedName>
        <fullName evidence="1">Uncharacterized protein</fullName>
    </submittedName>
</protein>
<reference evidence="1" key="1">
    <citation type="journal article" date="2021" name="Nat. Commun.">
        <title>Genetic determinants of endophytism in the Arabidopsis root mycobiome.</title>
        <authorList>
            <person name="Mesny F."/>
            <person name="Miyauchi S."/>
            <person name="Thiergart T."/>
            <person name="Pickel B."/>
            <person name="Atanasova L."/>
            <person name="Karlsson M."/>
            <person name="Huettel B."/>
            <person name="Barry K.W."/>
            <person name="Haridas S."/>
            <person name="Chen C."/>
            <person name="Bauer D."/>
            <person name="Andreopoulos W."/>
            <person name="Pangilinan J."/>
            <person name="LaButti K."/>
            <person name="Riley R."/>
            <person name="Lipzen A."/>
            <person name="Clum A."/>
            <person name="Drula E."/>
            <person name="Henrissat B."/>
            <person name="Kohler A."/>
            <person name="Grigoriev I.V."/>
            <person name="Martin F.M."/>
            <person name="Hacquard S."/>
        </authorList>
    </citation>
    <scope>NUCLEOTIDE SEQUENCE</scope>
    <source>
        <strain evidence="1">MPI-SDFR-AT-0120</strain>
    </source>
</reference>
<sequence>MSLTPSRRVVVAILLTRLWSHSRLLPHGRTPFTTTLAYTNSTLHLTWVSRLFSTMFLITFRYALLIIPGDPGSTSVALAQGGVTMKRIHHVTRILSS</sequence>
<keyword evidence="2" id="KW-1185">Reference proteome</keyword>
<dbReference type="EMBL" id="JAGMVJ010000030">
    <property type="protein sequence ID" value="KAH7069331.1"/>
    <property type="molecule type" value="Genomic_DNA"/>
</dbReference>
<dbReference type="Proteomes" id="UP000813461">
    <property type="component" value="Unassembled WGS sequence"/>
</dbReference>
<evidence type="ECO:0000313" key="2">
    <source>
        <dbReference type="Proteomes" id="UP000813461"/>
    </source>
</evidence>
<proteinExistence type="predicted"/>
<gene>
    <name evidence="1" type="ORF">FB567DRAFT_540694</name>
</gene>
<name>A0A8K0VRL4_9PLEO</name>
<organism evidence="1 2">
    <name type="scientific">Paraphoma chrysanthemicola</name>
    <dbReference type="NCBI Taxonomy" id="798071"/>
    <lineage>
        <taxon>Eukaryota</taxon>
        <taxon>Fungi</taxon>
        <taxon>Dikarya</taxon>
        <taxon>Ascomycota</taxon>
        <taxon>Pezizomycotina</taxon>
        <taxon>Dothideomycetes</taxon>
        <taxon>Pleosporomycetidae</taxon>
        <taxon>Pleosporales</taxon>
        <taxon>Pleosporineae</taxon>
        <taxon>Phaeosphaeriaceae</taxon>
        <taxon>Paraphoma</taxon>
    </lineage>
</organism>
<comment type="caution">
    <text evidence="1">The sequence shown here is derived from an EMBL/GenBank/DDBJ whole genome shotgun (WGS) entry which is preliminary data.</text>
</comment>